<comment type="caution">
    <text evidence="13">The sequence shown here is derived from an EMBL/GenBank/DDBJ whole genome shotgun (WGS) entry which is preliminary data.</text>
</comment>
<keyword evidence="6 13" id="KW-0418">Kinase</keyword>
<dbReference type="Gene3D" id="1.20.5.1930">
    <property type="match status" value="1"/>
</dbReference>
<dbReference type="PANTHER" id="PTHR24421:SF10">
    <property type="entry name" value="NITRATE_NITRITE SENSOR PROTEIN NARQ"/>
    <property type="match status" value="1"/>
</dbReference>
<dbReference type="EMBL" id="FQYL01000008">
    <property type="protein sequence ID" value="SHI96860.1"/>
    <property type="molecule type" value="Genomic_DNA"/>
</dbReference>
<keyword evidence="8" id="KW-0902">Two-component regulatory system</keyword>
<protein>
    <recommendedName>
        <fullName evidence="2">histidine kinase</fullName>
        <ecNumber evidence="2">2.7.13.3</ecNumber>
    </recommendedName>
</protein>
<evidence type="ECO:0000313" key="14">
    <source>
        <dbReference type="Proteomes" id="UP000184390"/>
    </source>
</evidence>
<evidence type="ECO:0000256" key="9">
    <source>
        <dbReference type="SAM" id="MobiDB-lite"/>
    </source>
</evidence>
<name>A0ABY1IBV9_9ACTO</name>
<evidence type="ECO:0000259" key="11">
    <source>
        <dbReference type="Pfam" id="PF02518"/>
    </source>
</evidence>
<keyword evidence="14" id="KW-1185">Reference proteome</keyword>
<dbReference type="GO" id="GO:0016301">
    <property type="term" value="F:kinase activity"/>
    <property type="evidence" value="ECO:0007669"/>
    <property type="project" value="UniProtKB-KW"/>
</dbReference>
<evidence type="ECO:0000256" key="10">
    <source>
        <dbReference type="SAM" id="Phobius"/>
    </source>
</evidence>
<accession>A0ABY1IBV9</accession>
<keyword evidence="3" id="KW-0597">Phosphoprotein</keyword>
<keyword evidence="10" id="KW-0472">Membrane</keyword>
<dbReference type="Pfam" id="PF07730">
    <property type="entry name" value="HisKA_3"/>
    <property type="match status" value="1"/>
</dbReference>
<reference evidence="13 14" key="1">
    <citation type="submission" date="2016-11" db="EMBL/GenBank/DDBJ databases">
        <authorList>
            <person name="Varghese N."/>
            <person name="Submissions S."/>
        </authorList>
    </citation>
    <scope>NUCLEOTIDE SEQUENCE [LARGE SCALE GENOMIC DNA]</scope>
    <source>
        <strain evidence="13 14">PA</strain>
    </source>
</reference>
<keyword evidence="7" id="KW-0067">ATP-binding</keyword>
<dbReference type="InterPro" id="IPR003594">
    <property type="entry name" value="HATPase_dom"/>
</dbReference>
<evidence type="ECO:0000256" key="6">
    <source>
        <dbReference type="ARBA" id="ARBA00022777"/>
    </source>
</evidence>
<dbReference type="InterPro" id="IPR036890">
    <property type="entry name" value="HATPase_C_sf"/>
</dbReference>
<dbReference type="Gene3D" id="3.30.565.10">
    <property type="entry name" value="Histidine kinase-like ATPase, C-terminal domain"/>
    <property type="match status" value="1"/>
</dbReference>
<evidence type="ECO:0000259" key="12">
    <source>
        <dbReference type="Pfam" id="PF07730"/>
    </source>
</evidence>
<dbReference type="Proteomes" id="UP000184390">
    <property type="component" value="Unassembled WGS sequence"/>
</dbReference>
<evidence type="ECO:0000313" key="13">
    <source>
        <dbReference type="EMBL" id="SHI96860.1"/>
    </source>
</evidence>
<evidence type="ECO:0000256" key="1">
    <source>
        <dbReference type="ARBA" id="ARBA00000085"/>
    </source>
</evidence>
<evidence type="ECO:0000256" key="2">
    <source>
        <dbReference type="ARBA" id="ARBA00012438"/>
    </source>
</evidence>
<evidence type="ECO:0000256" key="3">
    <source>
        <dbReference type="ARBA" id="ARBA00022553"/>
    </source>
</evidence>
<comment type="catalytic activity">
    <reaction evidence="1">
        <text>ATP + protein L-histidine = ADP + protein N-phospho-L-histidine.</text>
        <dbReference type="EC" id="2.7.13.3"/>
    </reaction>
</comment>
<keyword evidence="5" id="KW-0547">Nucleotide-binding</keyword>
<dbReference type="CDD" id="cd16917">
    <property type="entry name" value="HATPase_UhpB-NarQ-NarX-like"/>
    <property type="match status" value="1"/>
</dbReference>
<dbReference type="SUPFAM" id="SSF55874">
    <property type="entry name" value="ATPase domain of HSP90 chaperone/DNA topoisomerase II/histidine kinase"/>
    <property type="match status" value="1"/>
</dbReference>
<gene>
    <name evidence="13" type="ORF">SAMN05216246_1083</name>
</gene>
<feature type="transmembrane region" description="Helical" evidence="10">
    <location>
        <begin position="44"/>
        <end position="67"/>
    </location>
</feature>
<organism evidence="13 14">
    <name type="scientific">Actinomyces denticolens</name>
    <dbReference type="NCBI Taxonomy" id="52767"/>
    <lineage>
        <taxon>Bacteria</taxon>
        <taxon>Bacillati</taxon>
        <taxon>Actinomycetota</taxon>
        <taxon>Actinomycetes</taxon>
        <taxon>Actinomycetales</taxon>
        <taxon>Actinomycetaceae</taxon>
        <taxon>Actinomyces</taxon>
    </lineage>
</organism>
<sequence length="429" mass="44912">MPMVVPAPLTTATREGSVRAMMTRQTSSRRWPAVVLYELIHAGLWLPLFMIMALGFLLAHLTIPALAQAERWAARRLGANAPSGRQDGEPLARWYSSRAVTAAFWRQDLPLAVASLVLGLASMLVAMTGIIMAAIAVGLPWIASEERPARIGIWEATGPKDAWWATPAVLLMSVICLALLAAIGRLRLVITQALGRDTVAERARELDARVGDLTRGRASLVDAFEAERSRIERDLHDGAQQHLSALAMTLGSARLAAARMGDQEQRDAVLAHVDRAQEQAEAALVSLRATVRAVRPAVLTDRGLAAAVRELCAGSGLETGTSISGDDSAISPPVATAVYFAISEALTNVSRHSGASAARVAMVCSAAGVEAGVEDDGVGGARIEEAGSGSAGLAGIAQRMATVGGELAIDSPPGRGTTIRLSAPAAPPW</sequence>
<keyword evidence="10" id="KW-0812">Transmembrane</keyword>
<feature type="transmembrane region" description="Helical" evidence="10">
    <location>
        <begin position="162"/>
        <end position="183"/>
    </location>
</feature>
<feature type="region of interest" description="Disordered" evidence="9">
    <location>
        <begin position="408"/>
        <end position="429"/>
    </location>
</feature>
<keyword evidence="4" id="KW-0808">Transferase</keyword>
<evidence type="ECO:0000256" key="7">
    <source>
        <dbReference type="ARBA" id="ARBA00022840"/>
    </source>
</evidence>
<dbReference type="EC" id="2.7.13.3" evidence="2"/>
<evidence type="ECO:0000256" key="5">
    <source>
        <dbReference type="ARBA" id="ARBA00022741"/>
    </source>
</evidence>
<feature type="transmembrane region" description="Helical" evidence="10">
    <location>
        <begin position="116"/>
        <end position="142"/>
    </location>
</feature>
<dbReference type="InterPro" id="IPR050482">
    <property type="entry name" value="Sensor_HK_TwoCompSys"/>
</dbReference>
<dbReference type="InterPro" id="IPR011712">
    <property type="entry name" value="Sig_transdc_His_kin_sub3_dim/P"/>
</dbReference>
<evidence type="ECO:0000256" key="8">
    <source>
        <dbReference type="ARBA" id="ARBA00023012"/>
    </source>
</evidence>
<proteinExistence type="predicted"/>
<feature type="domain" description="Signal transduction histidine kinase subgroup 3 dimerisation and phosphoacceptor" evidence="12">
    <location>
        <begin position="227"/>
        <end position="299"/>
    </location>
</feature>
<dbReference type="PANTHER" id="PTHR24421">
    <property type="entry name" value="NITRATE/NITRITE SENSOR PROTEIN NARX-RELATED"/>
    <property type="match status" value="1"/>
</dbReference>
<dbReference type="Pfam" id="PF02518">
    <property type="entry name" value="HATPase_c"/>
    <property type="match status" value="1"/>
</dbReference>
<keyword evidence="10" id="KW-1133">Transmembrane helix</keyword>
<feature type="domain" description="Histidine kinase/HSP90-like ATPase" evidence="11">
    <location>
        <begin position="337"/>
        <end position="425"/>
    </location>
</feature>
<evidence type="ECO:0000256" key="4">
    <source>
        <dbReference type="ARBA" id="ARBA00022679"/>
    </source>
</evidence>